<feature type="transmembrane region" description="Helical" evidence="1">
    <location>
        <begin position="7"/>
        <end position="25"/>
    </location>
</feature>
<evidence type="ECO:0000313" key="3">
    <source>
        <dbReference type="Proteomes" id="UP000237608"/>
    </source>
</evidence>
<keyword evidence="1" id="KW-0812">Transmembrane</keyword>
<comment type="caution">
    <text evidence="2">The sequence shown here is derived from an EMBL/GenBank/DDBJ whole genome shotgun (WGS) entry which is preliminary data.</text>
</comment>
<organism evidence="2 3">
    <name type="scientific">Polaribacter gangjinensis</name>
    <dbReference type="NCBI Taxonomy" id="574710"/>
    <lineage>
        <taxon>Bacteria</taxon>
        <taxon>Pseudomonadati</taxon>
        <taxon>Bacteroidota</taxon>
        <taxon>Flavobacteriia</taxon>
        <taxon>Flavobacteriales</taxon>
        <taxon>Flavobacteriaceae</taxon>
    </lineage>
</organism>
<keyword evidence="1" id="KW-0472">Membrane</keyword>
<dbReference type="AlphaFoldDB" id="A0A2S7WAS4"/>
<keyword evidence="3" id="KW-1185">Reference proteome</keyword>
<accession>A0A2S7WAS4</accession>
<dbReference type="OrthoDB" id="933657at2"/>
<keyword evidence="1" id="KW-1133">Transmembrane helix</keyword>
<dbReference type="Proteomes" id="UP000237608">
    <property type="component" value="Unassembled WGS sequence"/>
</dbReference>
<evidence type="ECO:0000313" key="2">
    <source>
        <dbReference type="EMBL" id="PQJ74729.1"/>
    </source>
</evidence>
<gene>
    <name evidence="2" type="ORF">BTO13_05420</name>
</gene>
<protein>
    <submittedName>
        <fullName evidence="2">Uncharacterized protein</fullName>
    </submittedName>
</protein>
<name>A0A2S7WAS4_9FLAO</name>
<evidence type="ECO:0000256" key="1">
    <source>
        <dbReference type="SAM" id="Phobius"/>
    </source>
</evidence>
<dbReference type="EMBL" id="MSCL01000001">
    <property type="protein sequence ID" value="PQJ74729.1"/>
    <property type="molecule type" value="Genomic_DNA"/>
</dbReference>
<proteinExistence type="predicted"/>
<reference evidence="2 3" key="1">
    <citation type="submission" date="2016-12" db="EMBL/GenBank/DDBJ databases">
        <title>Trade-off between light-utilization and light-protection in marine flavobacteria.</title>
        <authorList>
            <person name="Kumagai Y."/>
            <person name="Yoshizawa S."/>
            <person name="Kogure K."/>
            <person name="Iwasaki W."/>
        </authorList>
    </citation>
    <scope>NUCLEOTIDE SEQUENCE [LARGE SCALE GENOMIC DNA]</scope>
    <source>
        <strain evidence="2 3">KCTC 22729</strain>
    </source>
</reference>
<sequence length="425" mass="48835">MKMLFKFLGVVLLLMIAAITVYYFVNNESLPQGKKGKEADELAQKMLIAINHENFKNTEILEWTFTGNHSYKWYKQENIVAVSWDKNKVILHLKNPKKSTVYVDNQKVENQKLVQKATDFFNNDSFWLIAPHKIFDAGTERSIVKHEGKEALLVTYTSGGSTPGDSYLWILDENHFPTSYKMWTSIIPIGGVSASWSDWKNTESGFQLPTKHTLSLFEMEIDMGNVKAYNEGANILANKILKAIKHESYQKTTFLEWSFREKRFFKWNKKQHIVDVSWDSIRVNLHPNHIEKSTVFIHESLQKDADETLVKRAEAIFNNDSFWLVAPHKLFDNGTIRTIKKVDGKDALHIKYTSGGSTPGDSYTWILDENFIPKSFKMYVPSMNMEGLDATWEDWITTESGTLLPKNHLVAGKTILSMGNVKGYN</sequence>